<keyword evidence="3 9" id="KW-0732">Signal</keyword>
<dbReference type="Pfam" id="PF13927">
    <property type="entry name" value="Ig_3"/>
    <property type="match status" value="1"/>
</dbReference>
<evidence type="ECO:0000256" key="6">
    <source>
        <dbReference type="ARBA" id="ARBA00023157"/>
    </source>
</evidence>
<evidence type="ECO:0000256" key="5">
    <source>
        <dbReference type="ARBA" id="ARBA00023136"/>
    </source>
</evidence>
<evidence type="ECO:0000256" key="2">
    <source>
        <dbReference type="ARBA" id="ARBA00022475"/>
    </source>
</evidence>
<organism evidence="11 12">
    <name type="scientific">Parthenolecanium corni</name>
    <dbReference type="NCBI Taxonomy" id="536013"/>
    <lineage>
        <taxon>Eukaryota</taxon>
        <taxon>Metazoa</taxon>
        <taxon>Ecdysozoa</taxon>
        <taxon>Arthropoda</taxon>
        <taxon>Hexapoda</taxon>
        <taxon>Insecta</taxon>
        <taxon>Pterygota</taxon>
        <taxon>Neoptera</taxon>
        <taxon>Paraneoptera</taxon>
        <taxon>Hemiptera</taxon>
        <taxon>Sternorrhyncha</taxon>
        <taxon>Coccoidea</taxon>
        <taxon>Coccidae</taxon>
        <taxon>Parthenolecanium</taxon>
    </lineage>
</organism>
<keyword evidence="4" id="KW-0677">Repeat</keyword>
<name>A0AAN9Y8I7_9HEMI</name>
<gene>
    <name evidence="11" type="ORF">V9T40_004341</name>
</gene>
<dbReference type="InterPro" id="IPR003599">
    <property type="entry name" value="Ig_sub"/>
</dbReference>
<evidence type="ECO:0000256" key="4">
    <source>
        <dbReference type="ARBA" id="ARBA00022737"/>
    </source>
</evidence>
<keyword evidence="5" id="KW-0472">Membrane</keyword>
<proteinExistence type="predicted"/>
<dbReference type="SMART" id="SM00409">
    <property type="entry name" value="IG"/>
    <property type="match status" value="3"/>
</dbReference>
<sequence>MKPHFPFTFMCLICLTQSERTPTIVGITENQIRNLGSTVELSCSVLYSQDFPVMWMKVDRERTSDPLYLSSDSTPLISDSRFSLRYDKSSTTYTLQIRDIQSSDSGIYKCIIFLSQINYISKEMELSVYSPPLIYDNSSSTIVVSESNPVNLECYAGGTPKPLISWKRENDALLPTGGAVYRGNVLKINSVKKDDRGTYYCIADNKVGEVVKKSIALEVEFPPNVMANRQWVQQAVNYDADLECRVEAFPAPTIVWSKDDITLSNNQHYKITPTTPIGQYRDSMLRVIKVGPGQYGTYLCKAVNKLGESTAKIYLQEVDDPVCPPACGSGHYSAGTTLAPTKSTMDKESKAAEMETDVLTKILLEESETFELFYKPSYFNVVELNASEENSTTAKEPQVAVAPVQCKPASDKVFKKDKSAQTLRSQSIMVVKHKFTNTTG</sequence>
<dbReference type="InterPro" id="IPR036179">
    <property type="entry name" value="Ig-like_dom_sf"/>
</dbReference>
<dbReference type="SUPFAM" id="SSF48726">
    <property type="entry name" value="Immunoglobulin"/>
    <property type="match status" value="3"/>
</dbReference>
<keyword evidence="8" id="KW-0393">Immunoglobulin domain</keyword>
<dbReference type="SMART" id="SM00408">
    <property type="entry name" value="IGc2"/>
    <property type="match status" value="3"/>
</dbReference>
<dbReference type="GO" id="GO:0007156">
    <property type="term" value="P:homophilic cell adhesion via plasma membrane adhesion molecules"/>
    <property type="evidence" value="ECO:0007669"/>
    <property type="project" value="TreeGrafter"/>
</dbReference>
<feature type="signal peptide" evidence="9">
    <location>
        <begin position="1"/>
        <end position="18"/>
    </location>
</feature>
<keyword evidence="6" id="KW-1015">Disulfide bond</keyword>
<evidence type="ECO:0000313" key="12">
    <source>
        <dbReference type="Proteomes" id="UP001367676"/>
    </source>
</evidence>
<dbReference type="GO" id="GO:0005886">
    <property type="term" value="C:plasma membrane"/>
    <property type="evidence" value="ECO:0007669"/>
    <property type="project" value="UniProtKB-SubCell"/>
</dbReference>
<dbReference type="GO" id="GO:0030424">
    <property type="term" value="C:axon"/>
    <property type="evidence" value="ECO:0007669"/>
    <property type="project" value="TreeGrafter"/>
</dbReference>
<keyword evidence="7" id="KW-0325">Glycoprotein</keyword>
<dbReference type="EMBL" id="JBBCAQ010000004">
    <property type="protein sequence ID" value="KAK7604068.1"/>
    <property type="molecule type" value="Genomic_DNA"/>
</dbReference>
<dbReference type="PROSITE" id="PS50835">
    <property type="entry name" value="IG_LIKE"/>
    <property type="match status" value="3"/>
</dbReference>
<keyword evidence="12" id="KW-1185">Reference proteome</keyword>
<evidence type="ECO:0000313" key="11">
    <source>
        <dbReference type="EMBL" id="KAK7604068.1"/>
    </source>
</evidence>
<dbReference type="AlphaFoldDB" id="A0AAN9Y8I7"/>
<dbReference type="PANTHER" id="PTHR45080:SF33">
    <property type="entry name" value="IG-LIKE DOMAIN-CONTAINING PROTEIN"/>
    <property type="match status" value="1"/>
</dbReference>
<dbReference type="GO" id="GO:0050808">
    <property type="term" value="P:synapse organization"/>
    <property type="evidence" value="ECO:0007669"/>
    <property type="project" value="TreeGrafter"/>
</dbReference>
<evidence type="ECO:0000256" key="8">
    <source>
        <dbReference type="ARBA" id="ARBA00023319"/>
    </source>
</evidence>
<keyword evidence="2" id="KW-1003">Cell membrane</keyword>
<evidence type="ECO:0000256" key="1">
    <source>
        <dbReference type="ARBA" id="ARBA00004236"/>
    </source>
</evidence>
<feature type="domain" description="Ig-like" evidence="10">
    <location>
        <begin position="223"/>
        <end position="316"/>
    </location>
</feature>
<protein>
    <recommendedName>
        <fullName evidence="10">Ig-like domain-containing protein</fullName>
    </recommendedName>
</protein>
<comment type="caution">
    <text evidence="11">The sequence shown here is derived from an EMBL/GenBank/DDBJ whole genome shotgun (WGS) entry which is preliminary data.</text>
</comment>
<dbReference type="Proteomes" id="UP001367676">
    <property type="component" value="Unassembled WGS sequence"/>
</dbReference>
<feature type="chain" id="PRO_5042938973" description="Ig-like domain-containing protein" evidence="9">
    <location>
        <begin position="19"/>
        <end position="440"/>
    </location>
</feature>
<dbReference type="InterPro" id="IPR003598">
    <property type="entry name" value="Ig_sub2"/>
</dbReference>
<feature type="domain" description="Ig-like" evidence="10">
    <location>
        <begin position="132"/>
        <end position="216"/>
    </location>
</feature>
<reference evidence="11 12" key="1">
    <citation type="submission" date="2024-03" db="EMBL/GenBank/DDBJ databases">
        <title>Adaptation during the transition from Ophiocordyceps entomopathogen to insect associate is accompanied by gene loss and intensified selection.</title>
        <authorList>
            <person name="Ward C.M."/>
            <person name="Onetto C.A."/>
            <person name="Borneman A.R."/>
        </authorList>
    </citation>
    <scope>NUCLEOTIDE SEQUENCE [LARGE SCALE GENOMIC DNA]</scope>
    <source>
        <strain evidence="11">AWRI1</strain>
        <tissue evidence="11">Single Adult Female</tissue>
    </source>
</reference>
<comment type="subcellular location">
    <subcellularLocation>
        <location evidence="1">Cell membrane</location>
    </subcellularLocation>
</comment>
<dbReference type="Pfam" id="PF07686">
    <property type="entry name" value="V-set"/>
    <property type="match status" value="1"/>
</dbReference>
<dbReference type="InterPro" id="IPR013098">
    <property type="entry name" value="Ig_I-set"/>
</dbReference>
<evidence type="ECO:0000259" key="10">
    <source>
        <dbReference type="PROSITE" id="PS50835"/>
    </source>
</evidence>
<dbReference type="FunFam" id="2.60.40.10:FF:000328">
    <property type="entry name" value="CLUMA_CG000981, isoform A"/>
    <property type="match status" value="1"/>
</dbReference>
<feature type="domain" description="Ig-like" evidence="10">
    <location>
        <begin position="22"/>
        <end position="127"/>
    </location>
</feature>
<dbReference type="InterPro" id="IPR007110">
    <property type="entry name" value="Ig-like_dom"/>
</dbReference>
<dbReference type="Pfam" id="PF07679">
    <property type="entry name" value="I-set"/>
    <property type="match status" value="1"/>
</dbReference>
<dbReference type="InterPro" id="IPR013783">
    <property type="entry name" value="Ig-like_fold"/>
</dbReference>
<evidence type="ECO:0000256" key="9">
    <source>
        <dbReference type="SAM" id="SignalP"/>
    </source>
</evidence>
<dbReference type="GO" id="GO:0043025">
    <property type="term" value="C:neuronal cell body"/>
    <property type="evidence" value="ECO:0007669"/>
    <property type="project" value="TreeGrafter"/>
</dbReference>
<accession>A0AAN9Y8I7</accession>
<dbReference type="PANTHER" id="PTHR45080">
    <property type="entry name" value="CONTACTIN 5"/>
    <property type="match status" value="1"/>
</dbReference>
<dbReference type="InterPro" id="IPR050958">
    <property type="entry name" value="Cell_Adh-Cytoskel_Orgn"/>
</dbReference>
<evidence type="ECO:0000256" key="3">
    <source>
        <dbReference type="ARBA" id="ARBA00022729"/>
    </source>
</evidence>
<dbReference type="SMART" id="SM00406">
    <property type="entry name" value="IGv"/>
    <property type="match status" value="1"/>
</dbReference>
<evidence type="ECO:0000256" key="7">
    <source>
        <dbReference type="ARBA" id="ARBA00023180"/>
    </source>
</evidence>
<dbReference type="Gene3D" id="2.60.40.10">
    <property type="entry name" value="Immunoglobulins"/>
    <property type="match status" value="3"/>
</dbReference>
<dbReference type="GO" id="GO:0008046">
    <property type="term" value="F:axon guidance receptor activity"/>
    <property type="evidence" value="ECO:0007669"/>
    <property type="project" value="TreeGrafter"/>
</dbReference>
<dbReference type="InterPro" id="IPR013106">
    <property type="entry name" value="Ig_V-set"/>
</dbReference>